<dbReference type="EMBL" id="QGKY02000246">
    <property type="protein sequence ID" value="KAF2586712.1"/>
    <property type="molecule type" value="Genomic_DNA"/>
</dbReference>
<feature type="coiled-coil region" evidence="1">
    <location>
        <begin position="774"/>
        <end position="847"/>
    </location>
</feature>
<feature type="region of interest" description="Disordered" evidence="2">
    <location>
        <begin position="128"/>
        <end position="307"/>
    </location>
</feature>
<feature type="compositionally biased region" description="Acidic residues" evidence="2">
    <location>
        <begin position="536"/>
        <end position="549"/>
    </location>
</feature>
<feature type="compositionally biased region" description="Acidic residues" evidence="2">
    <location>
        <begin position="167"/>
        <end position="180"/>
    </location>
</feature>
<protein>
    <submittedName>
        <fullName evidence="3">Uncharacterized protein</fullName>
    </submittedName>
</protein>
<evidence type="ECO:0000313" key="3">
    <source>
        <dbReference type="EMBL" id="KAF2586712.1"/>
    </source>
</evidence>
<accession>A0A8S9JXQ3</accession>
<feature type="region of interest" description="Disordered" evidence="2">
    <location>
        <begin position="24"/>
        <end position="70"/>
    </location>
</feature>
<comment type="caution">
    <text evidence="3">The sequence shown here is derived from an EMBL/GenBank/DDBJ whole genome shotgun (WGS) entry which is preliminary data.</text>
</comment>
<feature type="compositionally biased region" description="Basic residues" evidence="2">
    <location>
        <begin position="150"/>
        <end position="161"/>
    </location>
</feature>
<sequence>MRSIEAEPRPSDAEAGLFEVVAGGSVSLETPPEERKVSARGSDAVASERYVPDSSARKGSRSEGSTVRRGKIEFPDRVEFSYNEMTPLILNPLKCAELTCQIRGGMKEMPQLDDLYFKNEYIDAASSRAREGAPRLVNEDVGTEPSASGPKKKKKSKKSRRKATEELPLEEITSLDETSEGLEARKEKGGRKRPYEGATSSADHGEAPAVGREGTAEGPIESNRSEAAPEDRPRKKKKKRSIEAEPRPSDAEAGLVEVVAGGGVSLETPPEERKVSARGSDPVASERSVPDPSARKGSCSEGSTVRRGKIEFPDRVEFSYNETTPLILNPLSCAELTRQIHGGTKEMPQLDDLYFKNEYIDAASSRARSDGSMNFLVEKYDSTLKQTMIQLGSSEKLAQAKWKAIERFEELEGKLKSARAARKELVRENNHLEQAAANLEKEKTELVGERDAAVDKLIRERQRLRDSRGLEGKLQLLSKKSIPADVQGSTSSDADRASKEGAPRLVNEDVGTEPSASGPKKKKKSKKSRRKATEELPLEEITSLDETSEGLEARKEKGGRKRPYEGATYSADHGEAPAVGREGAAEGPIESNRSEAAPEDRPRKKKKKRSIEAEPRPSDAETGLVEVVAGGGVSLETPPEERKVSARGSDPVASERSVPDPSARKGSCSEGSTVRRGKIEFPNRVEFSYNETTPLILNPLSCAELMRQIHGGTKEMPQLDDLYFKNEYIDAASSRARSDGSMNFLVEKYDSTLKQTMIQLGSSEKLAQARWKAIERVRAEHKKANDKAAEEKEILRVKFEKLEGKLKSARAARKELVRENNHLEQAAANLEKEKTELVRERDAAVDKLIRERQRLRDSRGLEVTRERERVEAAMVEKASRRFDRVRDHFTRLEAFEKAKNMYGETVRGAEHVGVPEGGGPGERPENENLEEVPGKGNPEIGNTPVREEETGNVGIEDPVLVSDSSSEGREGEEEEDDRVEETSSLQPVEEEKPDEFGNRDVPPPLAVDSLVSISGKVEDPTVAATEDPVGPSALGAPEEVGQDSAP</sequence>
<evidence type="ECO:0000256" key="2">
    <source>
        <dbReference type="SAM" id="MobiDB-lite"/>
    </source>
</evidence>
<feature type="compositionally biased region" description="Basic and acidic residues" evidence="2">
    <location>
        <begin position="610"/>
        <end position="619"/>
    </location>
</feature>
<feature type="compositionally biased region" description="Basic and acidic residues" evidence="2">
    <location>
        <begin position="592"/>
        <end position="602"/>
    </location>
</feature>
<gene>
    <name evidence="3" type="ORF">F2Q70_00035529</name>
</gene>
<feature type="compositionally biased region" description="Basic residues" evidence="2">
    <location>
        <begin position="519"/>
        <end position="530"/>
    </location>
</feature>
<name>A0A8S9JXQ3_BRACR</name>
<evidence type="ECO:0000256" key="1">
    <source>
        <dbReference type="SAM" id="Coils"/>
    </source>
</evidence>
<feature type="coiled-coil region" evidence="1">
    <location>
        <begin position="408"/>
        <end position="456"/>
    </location>
</feature>
<feature type="region of interest" description="Disordered" evidence="2">
    <location>
        <begin position="905"/>
        <end position="1046"/>
    </location>
</feature>
<feature type="region of interest" description="Disordered" evidence="2">
    <location>
        <begin position="460"/>
        <end position="674"/>
    </location>
</feature>
<reference evidence="3" key="1">
    <citation type="submission" date="2019-12" db="EMBL/GenBank/DDBJ databases">
        <title>Genome sequencing and annotation of Brassica cretica.</title>
        <authorList>
            <person name="Studholme D.J."/>
            <person name="Sarris P.F."/>
        </authorList>
    </citation>
    <scope>NUCLEOTIDE SEQUENCE</scope>
    <source>
        <strain evidence="3">PFS-102/07</strain>
        <tissue evidence="3">Leaf</tissue>
    </source>
</reference>
<feature type="compositionally biased region" description="Basic and acidic residues" evidence="2">
    <location>
        <begin position="460"/>
        <end position="471"/>
    </location>
</feature>
<feature type="compositionally biased region" description="Basic and acidic residues" evidence="2">
    <location>
        <begin position="223"/>
        <end position="233"/>
    </location>
</feature>
<proteinExistence type="predicted"/>
<organism evidence="3">
    <name type="scientific">Brassica cretica</name>
    <name type="common">Mustard</name>
    <dbReference type="NCBI Taxonomy" id="69181"/>
    <lineage>
        <taxon>Eukaryota</taxon>
        <taxon>Viridiplantae</taxon>
        <taxon>Streptophyta</taxon>
        <taxon>Embryophyta</taxon>
        <taxon>Tracheophyta</taxon>
        <taxon>Spermatophyta</taxon>
        <taxon>Magnoliopsida</taxon>
        <taxon>eudicotyledons</taxon>
        <taxon>Gunneridae</taxon>
        <taxon>Pentapetalae</taxon>
        <taxon>rosids</taxon>
        <taxon>malvids</taxon>
        <taxon>Brassicales</taxon>
        <taxon>Brassicaceae</taxon>
        <taxon>Brassiceae</taxon>
        <taxon>Brassica</taxon>
    </lineage>
</organism>
<keyword evidence="1" id="KW-0175">Coiled coil</keyword>
<dbReference type="AlphaFoldDB" id="A0A8S9JXQ3"/>
<feature type="compositionally biased region" description="Acidic residues" evidence="2">
    <location>
        <begin position="970"/>
        <end position="979"/>
    </location>
</feature>
<feature type="compositionally biased region" description="Basic and acidic residues" evidence="2">
    <location>
        <begin position="493"/>
        <end position="502"/>
    </location>
</feature>
<feature type="compositionally biased region" description="Basic and acidic residues" evidence="2">
    <location>
        <begin position="241"/>
        <end position="250"/>
    </location>
</feature>